<protein>
    <submittedName>
        <fullName evidence="3">Hemerythrin domain-containing protein</fullName>
    </submittedName>
</protein>
<gene>
    <name evidence="3" type="ORF">NG799_09555</name>
</gene>
<accession>A0ABT2MT18</accession>
<evidence type="ECO:0000256" key="1">
    <source>
        <dbReference type="SAM" id="Coils"/>
    </source>
</evidence>
<dbReference type="PANTHER" id="PTHR35585:SF1">
    <property type="entry name" value="HHE DOMAIN PROTEIN (AFU_ORTHOLOGUE AFUA_4G00730)"/>
    <property type="match status" value="1"/>
</dbReference>
<evidence type="ECO:0000259" key="2">
    <source>
        <dbReference type="Pfam" id="PF01814"/>
    </source>
</evidence>
<dbReference type="InterPro" id="IPR012312">
    <property type="entry name" value="Hemerythrin-like"/>
</dbReference>
<evidence type="ECO:0000313" key="3">
    <source>
        <dbReference type="EMBL" id="MCT7966577.1"/>
    </source>
</evidence>
<sequence length="340" mass="38742">MTVQLQDTKRMAIAQKLADMKAVQNFLISNEQKFISATSDPDIRDRLQSMLEDDRKNLGIIETTIIQYGNPSEPNSTTEQTLKQAQKMMEDSNMTLFEKISQHELLKHAQVMKGLLVHKAAQVVGADVEAAITPLNTVNFENRSHQEQLKGILEVLGTRELTGQDPDQGVWSRVQDAMAALSGVFGSATSRAKDDMNILEILYEDHRKVDTLFMEIENTSDAKKREEFFGQIYKDLTAHAEAEEEVVYPAIRAQLPKVQHLYNEQAEMKQLLESIKSSNGSDASFMTRVKQLKDMVQHHVKEEENDMFNKFRQTMNEAQMQQLSKQFKEAKSRIQQSMAS</sequence>
<dbReference type="Pfam" id="PF01814">
    <property type="entry name" value="Hemerythrin"/>
    <property type="match status" value="1"/>
</dbReference>
<feature type="coiled-coil region" evidence="1">
    <location>
        <begin position="301"/>
        <end position="340"/>
    </location>
</feature>
<name>A0ABT2MT18_9CYAN</name>
<keyword evidence="1" id="KW-0175">Coiled coil</keyword>
<dbReference type="Proteomes" id="UP001525890">
    <property type="component" value="Unassembled WGS sequence"/>
</dbReference>
<feature type="domain" description="Hemerythrin-like" evidence="2">
    <location>
        <begin position="198"/>
        <end position="310"/>
    </location>
</feature>
<dbReference type="Gene3D" id="1.20.120.520">
    <property type="entry name" value="nmb1532 protein domain like"/>
    <property type="match status" value="1"/>
</dbReference>
<keyword evidence="4" id="KW-1185">Reference proteome</keyword>
<evidence type="ECO:0000313" key="4">
    <source>
        <dbReference type="Proteomes" id="UP001525890"/>
    </source>
</evidence>
<dbReference type="EMBL" id="JAMXFF010000011">
    <property type="protein sequence ID" value="MCT7966577.1"/>
    <property type="molecule type" value="Genomic_DNA"/>
</dbReference>
<reference evidence="3 4" key="1">
    <citation type="journal article" date="2022" name="Front. Microbiol.">
        <title>High genomic differentiation and limited gene flow indicate recent cryptic speciation within the genus Laspinema (cyanobacteria).</title>
        <authorList>
            <person name="Stanojkovic A."/>
            <person name="Skoupy S."/>
            <person name="Skaloud P."/>
            <person name="Dvorak P."/>
        </authorList>
    </citation>
    <scope>NUCLEOTIDE SEQUENCE [LARGE SCALE GENOMIC DNA]</scope>
    <source>
        <strain evidence="3 4">D2a</strain>
    </source>
</reference>
<dbReference type="RefSeq" id="WP_368006215.1">
    <property type="nucleotide sequence ID" value="NZ_JAMXFF010000011.1"/>
</dbReference>
<dbReference type="PANTHER" id="PTHR35585">
    <property type="entry name" value="HHE DOMAIN PROTEIN (AFU_ORTHOLOGUE AFUA_4G00730)"/>
    <property type="match status" value="1"/>
</dbReference>
<dbReference type="CDD" id="cd12108">
    <property type="entry name" value="Hr-like"/>
    <property type="match status" value="1"/>
</dbReference>
<organism evidence="3 4">
    <name type="scientific">Laspinema palackyanum D2a</name>
    <dbReference type="NCBI Taxonomy" id="2953684"/>
    <lineage>
        <taxon>Bacteria</taxon>
        <taxon>Bacillati</taxon>
        <taxon>Cyanobacteriota</taxon>
        <taxon>Cyanophyceae</taxon>
        <taxon>Oscillatoriophycideae</taxon>
        <taxon>Oscillatoriales</taxon>
        <taxon>Laspinemataceae</taxon>
        <taxon>Laspinema</taxon>
        <taxon>Laspinema palackyanum</taxon>
    </lineage>
</organism>
<comment type="caution">
    <text evidence="3">The sequence shown here is derived from an EMBL/GenBank/DDBJ whole genome shotgun (WGS) entry which is preliminary data.</text>
</comment>
<proteinExistence type="predicted"/>